<evidence type="ECO:0000256" key="2">
    <source>
        <dbReference type="SAM" id="MobiDB-lite"/>
    </source>
</evidence>
<feature type="region of interest" description="Disordered" evidence="2">
    <location>
        <begin position="216"/>
        <end position="239"/>
    </location>
</feature>
<sequence>MQSCTPKVSRPENKLLAAEIKRRAAERSLPDPKCKGWTSAALAAWLEKEGGDDNRGLLTERLGRTRGAHLLRDMTQLDAEEPSLHWEELAKVCKSNDPAVDDILHAADPDVPELGELESLGSLKTMNEDDAQRYRELLEREIPSGRRPNTALILQGFEATEGCQVSVKAGDTVTVLDKLPDGWWLVDKSCGEGRGPFGLVPGMRCCWAVHDPTVNGPKAEEAPPPLPPRSPPRPPPDAKYTEADLEDAYSYLNELIHGDALKAVPPANFNALCVDDDFAARVKAHADYLRTKPPAAEKA</sequence>
<keyword evidence="5" id="KW-1185">Reference proteome</keyword>
<evidence type="ECO:0000313" key="5">
    <source>
        <dbReference type="Proteomes" id="UP001230188"/>
    </source>
</evidence>
<dbReference type="Pfam" id="PF00018">
    <property type="entry name" value="SH3_1"/>
    <property type="match status" value="1"/>
</dbReference>
<evidence type="ECO:0000259" key="3">
    <source>
        <dbReference type="Pfam" id="PF00018"/>
    </source>
</evidence>
<dbReference type="AlphaFoldDB" id="A0AAD7UJN8"/>
<accession>A0AAD7UJN8</accession>
<gene>
    <name evidence="4" type="ORF">CTAYLR_009160</name>
</gene>
<dbReference type="EMBL" id="JAQMWT010000232">
    <property type="protein sequence ID" value="KAJ8607111.1"/>
    <property type="molecule type" value="Genomic_DNA"/>
</dbReference>
<comment type="caution">
    <text evidence="4">The sequence shown here is derived from an EMBL/GenBank/DDBJ whole genome shotgun (WGS) entry which is preliminary data.</text>
</comment>
<feature type="domain" description="SH3" evidence="3">
    <location>
        <begin position="157"/>
        <end position="201"/>
    </location>
</feature>
<evidence type="ECO:0000313" key="4">
    <source>
        <dbReference type="EMBL" id="KAJ8607111.1"/>
    </source>
</evidence>
<keyword evidence="1" id="KW-0728">SH3 domain</keyword>
<dbReference type="Gene3D" id="2.30.30.40">
    <property type="entry name" value="SH3 Domains"/>
    <property type="match status" value="1"/>
</dbReference>
<name>A0AAD7UJN8_9STRA</name>
<feature type="compositionally biased region" description="Pro residues" evidence="2">
    <location>
        <begin position="222"/>
        <end position="237"/>
    </location>
</feature>
<evidence type="ECO:0000256" key="1">
    <source>
        <dbReference type="ARBA" id="ARBA00022443"/>
    </source>
</evidence>
<dbReference type="SUPFAM" id="SSF50044">
    <property type="entry name" value="SH3-domain"/>
    <property type="match status" value="1"/>
</dbReference>
<protein>
    <recommendedName>
        <fullName evidence="3">SH3 domain-containing protein</fullName>
    </recommendedName>
</protein>
<reference evidence="4" key="1">
    <citation type="submission" date="2023-01" db="EMBL/GenBank/DDBJ databases">
        <title>Metagenome sequencing of chrysophaentin producing Chrysophaeum taylorii.</title>
        <authorList>
            <person name="Davison J."/>
            <person name="Bewley C."/>
        </authorList>
    </citation>
    <scope>NUCLEOTIDE SEQUENCE</scope>
    <source>
        <strain evidence="4">NIES-1699</strain>
    </source>
</reference>
<dbReference type="InterPro" id="IPR036028">
    <property type="entry name" value="SH3-like_dom_sf"/>
</dbReference>
<proteinExistence type="predicted"/>
<dbReference type="InterPro" id="IPR001452">
    <property type="entry name" value="SH3_domain"/>
</dbReference>
<organism evidence="4 5">
    <name type="scientific">Chrysophaeum taylorii</name>
    <dbReference type="NCBI Taxonomy" id="2483200"/>
    <lineage>
        <taxon>Eukaryota</taxon>
        <taxon>Sar</taxon>
        <taxon>Stramenopiles</taxon>
        <taxon>Ochrophyta</taxon>
        <taxon>Pelagophyceae</taxon>
        <taxon>Pelagomonadales</taxon>
        <taxon>Pelagomonadaceae</taxon>
        <taxon>Chrysophaeum</taxon>
    </lineage>
</organism>
<dbReference type="Proteomes" id="UP001230188">
    <property type="component" value="Unassembled WGS sequence"/>
</dbReference>